<dbReference type="InterPro" id="IPR029045">
    <property type="entry name" value="ClpP/crotonase-like_dom_sf"/>
</dbReference>
<keyword evidence="6" id="KW-0963">Cytoplasm</keyword>
<reference evidence="9 10" key="1">
    <citation type="submission" date="2019-10" db="EMBL/GenBank/DDBJ databases">
        <title>New genus of Silvanigrellaceae.</title>
        <authorList>
            <person name="Pitt A."/>
            <person name="Hahn M.W."/>
        </authorList>
    </citation>
    <scope>NUCLEOTIDE SEQUENCE [LARGE SCALE GENOMIC DNA]</scope>
    <source>
        <strain evidence="9 10">33A1-SZDP</strain>
    </source>
</reference>
<evidence type="ECO:0000313" key="9">
    <source>
        <dbReference type="EMBL" id="KAB8033525.1"/>
    </source>
</evidence>
<comment type="function">
    <text evidence="6">Cleaves peptides in various proteins in a process that requires ATP hydrolysis. Has a chymotrypsin-like activity. Plays a major role in the degradation of misfolded proteins.</text>
</comment>
<dbReference type="Proteomes" id="UP000442694">
    <property type="component" value="Unassembled WGS sequence"/>
</dbReference>
<dbReference type="GO" id="GO:0004252">
    <property type="term" value="F:serine-type endopeptidase activity"/>
    <property type="evidence" value="ECO:0007669"/>
    <property type="project" value="UniProtKB-UniRule"/>
</dbReference>
<dbReference type="PROSITE" id="PS00382">
    <property type="entry name" value="CLP_PROTEASE_HIS"/>
    <property type="match status" value="1"/>
</dbReference>
<dbReference type="GO" id="GO:0009368">
    <property type="term" value="C:endopeptidase Clp complex"/>
    <property type="evidence" value="ECO:0007669"/>
    <property type="project" value="TreeGrafter"/>
</dbReference>
<evidence type="ECO:0000313" key="10">
    <source>
        <dbReference type="Proteomes" id="UP000442694"/>
    </source>
</evidence>
<evidence type="ECO:0000256" key="2">
    <source>
        <dbReference type="ARBA" id="ARBA00022670"/>
    </source>
</evidence>
<evidence type="ECO:0000256" key="4">
    <source>
        <dbReference type="ARBA" id="ARBA00022825"/>
    </source>
</evidence>
<dbReference type="PANTHER" id="PTHR10381:SF11">
    <property type="entry name" value="ATP-DEPENDENT CLP PROTEASE PROTEOLYTIC SUBUNIT, MITOCHONDRIAL"/>
    <property type="match status" value="1"/>
</dbReference>
<comment type="catalytic activity">
    <reaction evidence="5 6 7">
        <text>Hydrolysis of proteins to small peptides in the presence of ATP and magnesium. alpha-casein is the usual test substrate. In the absence of ATP, only oligopeptides shorter than five residues are hydrolyzed (such as succinyl-Leu-Tyr-|-NHMec, and Leu-Tyr-Leu-|-Tyr-Trp, in which cleavage of the -Tyr-|-Leu- and -Tyr-|-Trp bonds also occurs).</text>
        <dbReference type="EC" id="3.4.21.92"/>
    </reaction>
</comment>
<keyword evidence="4 6" id="KW-0720">Serine protease</keyword>
<evidence type="ECO:0000256" key="1">
    <source>
        <dbReference type="ARBA" id="ARBA00007039"/>
    </source>
</evidence>
<dbReference type="HAMAP" id="MF_00444">
    <property type="entry name" value="ClpP"/>
    <property type="match status" value="1"/>
</dbReference>
<dbReference type="SUPFAM" id="SSF52096">
    <property type="entry name" value="ClpP/crotonase"/>
    <property type="match status" value="1"/>
</dbReference>
<accession>A0A833JF34</accession>
<dbReference type="CDD" id="cd07017">
    <property type="entry name" value="S14_ClpP_2"/>
    <property type="match status" value="1"/>
</dbReference>
<gene>
    <name evidence="6" type="primary">clpP</name>
    <name evidence="9" type="ORF">GCL57_02130</name>
</gene>
<dbReference type="GO" id="GO:0004176">
    <property type="term" value="F:ATP-dependent peptidase activity"/>
    <property type="evidence" value="ECO:0007669"/>
    <property type="project" value="InterPro"/>
</dbReference>
<dbReference type="GO" id="GO:0005737">
    <property type="term" value="C:cytoplasm"/>
    <property type="evidence" value="ECO:0007669"/>
    <property type="project" value="UniProtKB-SubCell"/>
</dbReference>
<dbReference type="EMBL" id="WFLN01000004">
    <property type="protein sequence ID" value="KAB8033525.1"/>
    <property type="molecule type" value="Genomic_DNA"/>
</dbReference>
<keyword evidence="10" id="KW-1185">Reference proteome</keyword>
<keyword evidence="2 6" id="KW-0645">Protease</keyword>
<comment type="subcellular location">
    <subcellularLocation>
        <location evidence="6">Cytoplasm</location>
    </subcellularLocation>
</comment>
<evidence type="ECO:0000256" key="5">
    <source>
        <dbReference type="ARBA" id="ARBA00034021"/>
    </source>
</evidence>
<dbReference type="InterPro" id="IPR023562">
    <property type="entry name" value="ClpP/TepA"/>
</dbReference>
<dbReference type="Gene3D" id="3.90.226.10">
    <property type="entry name" value="2-enoyl-CoA Hydratase, Chain A, domain 1"/>
    <property type="match status" value="1"/>
</dbReference>
<dbReference type="RefSeq" id="WP_152211611.1">
    <property type="nucleotide sequence ID" value="NZ_WFLN01000004.1"/>
</dbReference>
<evidence type="ECO:0000256" key="7">
    <source>
        <dbReference type="PROSITE-ProRule" id="PRU10086"/>
    </source>
</evidence>
<dbReference type="GO" id="GO:0051117">
    <property type="term" value="F:ATPase binding"/>
    <property type="evidence" value="ECO:0007669"/>
    <property type="project" value="TreeGrafter"/>
</dbReference>
<dbReference type="EC" id="3.4.21.92" evidence="6"/>
<dbReference type="AlphaFoldDB" id="A0A833JF34"/>
<dbReference type="GO" id="GO:0006515">
    <property type="term" value="P:protein quality control for misfolded or incompletely synthesized proteins"/>
    <property type="evidence" value="ECO:0007669"/>
    <property type="project" value="TreeGrafter"/>
</dbReference>
<comment type="similarity">
    <text evidence="1 6 8">Belongs to the peptidase S14 family.</text>
</comment>
<comment type="subunit">
    <text evidence="6">Fourteen ClpP subunits assemble into 2 heptameric rings which stack back to back to give a disk-like structure with a central cavity, resembling the structure of eukaryotic proteasomes.</text>
</comment>
<name>A0A833JF34_9BACT</name>
<feature type="active site" evidence="6 7">
    <location>
        <position position="118"/>
    </location>
</feature>
<evidence type="ECO:0000256" key="6">
    <source>
        <dbReference type="HAMAP-Rule" id="MF_00444"/>
    </source>
</evidence>
<dbReference type="PANTHER" id="PTHR10381">
    <property type="entry name" value="ATP-DEPENDENT CLP PROTEASE PROTEOLYTIC SUBUNIT"/>
    <property type="match status" value="1"/>
</dbReference>
<dbReference type="InterPro" id="IPR033135">
    <property type="entry name" value="ClpP_His_AS"/>
</dbReference>
<evidence type="ECO:0000256" key="3">
    <source>
        <dbReference type="ARBA" id="ARBA00022801"/>
    </source>
</evidence>
<dbReference type="PRINTS" id="PR00127">
    <property type="entry name" value="CLPPROTEASEP"/>
</dbReference>
<proteinExistence type="inferred from homology"/>
<sequence length="194" mass="21863">MSNLDELSSLMESTTNKKLFDQRLIVLSEAITSKSAKKIIEQLLALESADTAKDIWIFLNSPGGEVNSGFGIYDTIRFIRPEVKIIVTGLAASIATVILLAAEPKHRYSLPNARLLIHQPLIGGSIQGQASDIEIHAKEILRTREKIAELYTKETKQSLDRVRKDIERDYWMTAHEAQEYGLVNKIISSWNEVR</sequence>
<organism evidence="9 10">
    <name type="scientific">Fluviispira multicolorata</name>
    <dbReference type="NCBI Taxonomy" id="2654512"/>
    <lineage>
        <taxon>Bacteria</taxon>
        <taxon>Pseudomonadati</taxon>
        <taxon>Bdellovibrionota</taxon>
        <taxon>Oligoflexia</taxon>
        <taxon>Silvanigrellales</taxon>
        <taxon>Silvanigrellaceae</taxon>
        <taxon>Fluviispira</taxon>
    </lineage>
</organism>
<feature type="active site" description="Nucleophile" evidence="6">
    <location>
        <position position="93"/>
    </location>
</feature>
<comment type="caution">
    <text evidence="9">The sequence shown here is derived from an EMBL/GenBank/DDBJ whole genome shotgun (WGS) entry which is preliminary data.</text>
</comment>
<evidence type="ECO:0000256" key="8">
    <source>
        <dbReference type="RuleBase" id="RU003567"/>
    </source>
</evidence>
<protein>
    <recommendedName>
        <fullName evidence="6 8">ATP-dependent Clp protease proteolytic subunit</fullName>
        <ecNumber evidence="6">3.4.21.92</ecNumber>
    </recommendedName>
    <alternativeName>
        <fullName evidence="6">Endopeptidase Clp</fullName>
    </alternativeName>
</protein>
<dbReference type="Pfam" id="PF00574">
    <property type="entry name" value="CLP_protease"/>
    <property type="match status" value="1"/>
</dbReference>
<dbReference type="NCBIfam" id="NF009205">
    <property type="entry name" value="PRK12553.1"/>
    <property type="match status" value="1"/>
</dbReference>
<keyword evidence="3 6" id="KW-0378">Hydrolase</keyword>
<dbReference type="InterPro" id="IPR001907">
    <property type="entry name" value="ClpP"/>
</dbReference>